<dbReference type="OrthoDB" id="413762at2759"/>
<dbReference type="AlphaFoldDB" id="A0A9K3PE90"/>
<evidence type="ECO:0000259" key="2">
    <source>
        <dbReference type="Pfam" id="PF00685"/>
    </source>
</evidence>
<evidence type="ECO:0000256" key="1">
    <source>
        <dbReference type="SAM" id="Phobius"/>
    </source>
</evidence>
<sequence length="447" mass="51364">MLRWTKIWIYASATLIVLFQYSQITDRKLELHILHKDLCENATKNLSSAGFDAFSTHTQLTLPQYLINQAKERAQTFNATEAIAKVKCLAMDHPVFRNLPKAYQPLPQWKEANFPDISIAGLQKAGTSHLYKILTSHENMTGFHPKIKEFHFGIPHLWMDISNLLLEPQQRNGRNITKSEQMATIQQFFFRSTNATAHMPLSAELDSKHANSKHLMTVNGFLDTVTVMMMRQYLGKTHDINNKVILILRDPADWLWASYNFWTHSKHHDLLKAARADWAESPRQYRSPELFHEMLLAGSDRFGPTAELIGKFRDRISNLFTRVIAAARRDSPFQVLVIKAEDMTPDRINTSQLMQRLAVFLGVSLDGFDSSILNSFSNCGNKRGVDAKCSKASSAYAVAGNRSMMEESRDLVYLYFAEECWLWAKEFDIVYERCLEVSEKYNITHNM</sequence>
<keyword evidence="1" id="KW-0812">Transmembrane</keyword>
<comment type="caution">
    <text evidence="3">The sequence shown here is derived from an EMBL/GenBank/DDBJ whole genome shotgun (WGS) entry which is preliminary data.</text>
</comment>
<feature type="transmembrane region" description="Helical" evidence="1">
    <location>
        <begin position="7"/>
        <end position="24"/>
    </location>
</feature>
<keyword evidence="4" id="KW-1185">Reference proteome</keyword>
<dbReference type="Proteomes" id="UP000693970">
    <property type="component" value="Unassembled WGS sequence"/>
</dbReference>
<feature type="domain" description="Sulfotransferase" evidence="2">
    <location>
        <begin position="115"/>
        <end position="366"/>
    </location>
</feature>
<evidence type="ECO:0000313" key="4">
    <source>
        <dbReference type="Proteomes" id="UP000693970"/>
    </source>
</evidence>
<dbReference type="GO" id="GO:0008146">
    <property type="term" value="F:sulfotransferase activity"/>
    <property type="evidence" value="ECO:0007669"/>
    <property type="project" value="InterPro"/>
</dbReference>
<dbReference type="Pfam" id="PF00685">
    <property type="entry name" value="Sulfotransfer_1"/>
    <property type="match status" value="1"/>
</dbReference>
<name>A0A9K3PE90_9STRA</name>
<keyword evidence="1" id="KW-1133">Transmembrane helix</keyword>
<protein>
    <submittedName>
        <fullName evidence="3">Sulfotransferase family protein</fullName>
    </submittedName>
</protein>
<reference evidence="3" key="1">
    <citation type="journal article" date="2021" name="Sci. Rep.">
        <title>Diploid genomic architecture of Nitzschia inconspicua, an elite biomass production diatom.</title>
        <authorList>
            <person name="Oliver A."/>
            <person name="Podell S."/>
            <person name="Pinowska A."/>
            <person name="Traller J.C."/>
            <person name="Smith S.R."/>
            <person name="McClure R."/>
            <person name="Beliaev A."/>
            <person name="Bohutskyi P."/>
            <person name="Hill E.A."/>
            <person name="Rabines A."/>
            <person name="Zheng H."/>
            <person name="Allen L.Z."/>
            <person name="Kuo A."/>
            <person name="Grigoriev I.V."/>
            <person name="Allen A.E."/>
            <person name="Hazlebeck D."/>
            <person name="Allen E.E."/>
        </authorList>
    </citation>
    <scope>NUCLEOTIDE SEQUENCE</scope>
    <source>
        <strain evidence="3">Hildebrandi</strain>
    </source>
</reference>
<keyword evidence="1" id="KW-0472">Membrane</keyword>
<evidence type="ECO:0000313" key="3">
    <source>
        <dbReference type="EMBL" id="KAG7343855.1"/>
    </source>
</evidence>
<dbReference type="EMBL" id="JAGRRH010000023">
    <property type="protein sequence ID" value="KAG7343855.1"/>
    <property type="molecule type" value="Genomic_DNA"/>
</dbReference>
<gene>
    <name evidence="3" type="ORF">IV203_021863</name>
</gene>
<accession>A0A9K3PE90</accession>
<organism evidence="3 4">
    <name type="scientific">Nitzschia inconspicua</name>
    <dbReference type="NCBI Taxonomy" id="303405"/>
    <lineage>
        <taxon>Eukaryota</taxon>
        <taxon>Sar</taxon>
        <taxon>Stramenopiles</taxon>
        <taxon>Ochrophyta</taxon>
        <taxon>Bacillariophyta</taxon>
        <taxon>Bacillariophyceae</taxon>
        <taxon>Bacillariophycidae</taxon>
        <taxon>Bacillariales</taxon>
        <taxon>Bacillariaceae</taxon>
        <taxon>Nitzschia</taxon>
    </lineage>
</organism>
<proteinExistence type="predicted"/>
<reference evidence="3" key="2">
    <citation type="submission" date="2021-04" db="EMBL/GenBank/DDBJ databases">
        <authorList>
            <person name="Podell S."/>
        </authorList>
    </citation>
    <scope>NUCLEOTIDE SEQUENCE</scope>
    <source>
        <strain evidence="3">Hildebrandi</strain>
    </source>
</reference>
<dbReference type="InterPro" id="IPR000863">
    <property type="entry name" value="Sulfotransferase_dom"/>
</dbReference>